<accession>A0A9N7VQW0</accession>
<reference evidence="2" key="1">
    <citation type="submission" date="2020-03" db="EMBL/GenBank/DDBJ databases">
        <authorList>
            <person name="Weist P."/>
        </authorList>
    </citation>
    <scope>NUCLEOTIDE SEQUENCE</scope>
</reference>
<evidence type="ECO:0000256" key="1">
    <source>
        <dbReference type="SAM" id="MobiDB-lite"/>
    </source>
</evidence>
<keyword evidence="3" id="KW-1185">Reference proteome</keyword>
<gene>
    <name evidence="2" type="ORF">PLEPLA_LOCUS43299</name>
</gene>
<dbReference type="Proteomes" id="UP001153269">
    <property type="component" value="Unassembled WGS sequence"/>
</dbReference>
<sequence length="83" mass="9620">MCDGVTKQRGEVEEWRRRGEEEEWRRRGEEEEWRRQGGDEETKTRQGMEQVARLVAGRGHCTTTPSGQEKNPNSGASVSMTRR</sequence>
<proteinExistence type="predicted"/>
<comment type="caution">
    <text evidence="2">The sequence shown here is derived from an EMBL/GenBank/DDBJ whole genome shotgun (WGS) entry which is preliminary data.</text>
</comment>
<protein>
    <submittedName>
        <fullName evidence="2">Uncharacterized protein</fullName>
    </submittedName>
</protein>
<feature type="compositionally biased region" description="Basic and acidic residues" evidence="1">
    <location>
        <begin position="1"/>
        <end position="46"/>
    </location>
</feature>
<feature type="region of interest" description="Disordered" evidence="1">
    <location>
        <begin position="1"/>
        <end position="83"/>
    </location>
</feature>
<name>A0A9N7VQW0_PLEPL</name>
<evidence type="ECO:0000313" key="2">
    <source>
        <dbReference type="EMBL" id="CAB1455523.1"/>
    </source>
</evidence>
<dbReference type="AlphaFoldDB" id="A0A9N7VQW0"/>
<feature type="compositionally biased region" description="Polar residues" evidence="1">
    <location>
        <begin position="61"/>
        <end position="83"/>
    </location>
</feature>
<dbReference type="EMBL" id="CADEAL010004259">
    <property type="protein sequence ID" value="CAB1455523.1"/>
    <property type="molecule type" value="Genomic_DNA"/>
</dbReference>
<organism evidence="2 3">
    <name type="scientific">Pleuronectes platessa</name>
    <name type="common">European plaice</name>
    <dbReference type="NCBI Taxonomy" id="8262"/>
    <lineage>
        <taxon>Eukaryota</taxon>
        <taxon>Metazoa</taxon>
        <taxon>Chordata</taxon>
        <taxon>Craniata</taxon>
        <taxon>Vertebrata</taxon>
        <taxon>Euteleostomi</taxon>
        <taxon>Actinopterygii</taxon>
        <taxon>Neopterygii</taxon>
        <taxon>Teleostei</taxon>
        <taxon>Neoteleostei</taxon>
        <taxon>Acanthomorphata</taxon>
        <taxon>Carangaria</taxon>
        <taxon>Pleuronectiformes</taxon>
        <taxon>Pleuronectoidei</taxon>
        <taxon>Pleuronectidae</taxon>
        <taxon>Pleuronectes</taxon>
    </lineage>
</organism>
<evidence type="ECO:0000313" key="3">
    <source>
        <dbReference type="Proteomes" id="UP001153269"/>
    </source>
</evidence>